<keyword evidence="5 8" id="KW-0812">Transmembrane</keyword>
<evidence type="ECO:0000256" key="4">
    <source>
        <dbReference type="ARBA" id="ARBA00022679"/>
    </source>
</evidence>
<evidence type="ECO:0000256" key="6">
    <source>
        <dbReference type="ARBA" id="ARBA00022989"/>
    </source>
</evidence>
<evidence type="ECO:0000256" key="1">
    <source>
        <dbReference type="ARBA" id="ARBA00004651"/>
    </source>
</evidence>
<evidence type="ECO:0000256" key="2">
    <source>
        <dbReference type="ARBA" id="ARBA00022475"/>
    </source>
</evidence>
<keyword evidence="7 8" id="KW-0472">Membrane</keyword>
<keyword evidence="4 10" id="KW-0808">Transferase</keyword>
<dbReference type="GO" id="GO:0005886">
    <property type="term" value="C:plasma membrane"/>
    <property type="evidence" value="ECO:0007669"/>
    <property type="project" value="UniProtKB-SubCell"/>
</dbReference>
<dbReference type="PANTHER" id="PTHR33908:SF11">
    <property type="entry name" value="MEMBRANE PROTEIN"/>
    <property type="match status" value="1"/>
</dbReference>
<dbReference type="EMBL" id="VBPB01000004">
    <property type="protein sequence ID" value="TMQ74280.1"/>
    <property type="molecule type" value="Genomic_DNA"/>
</dbReference>
<keyword evidence="6 8" id="KW-1133">Transmembrane helix</keyword>
<dbReference type="Pfam" id="PF13231">
    <property type="entry name" value="PMT_2"/>
    <property type="match status" value="1"/>
</dbReference>
<dbReference type="PANTHER" id="PTHR33908">
    <property type="entry name" value="MANNOSYLTRANSFERASE YKCB-RELATED"/>
    <property type="match status" value="1"/>
</dbReference>
<sequence length="366" mass="38010">MQRAEPSRRRPPSASRPIVLAWVVMFALAFALRAGGAWVAPFSPAPGDPAIAAADAVASNLARGSGFTLETAQGLKPTAAVPPVVPWLMSLAYRGLGHRPLAMLLLRCAIGALVPLLLAAFGRSLFGDPVGRWSGWLATVHPLLVVTATARPLETALAAVMLLALNLSAGWVRTPRAGRALGAGLTWGGAALTHAAALPLPALVAAWGWRPLGLALDAGGRARQLGLLLLGFALVVGPWTLRNALAVHAWIPVSAAAVGVASATPWLTLTRGWAVATLPLVVWGVVCSLRGGRRWFQALPLPIVVALAVTAAVRRGGFDARVPIEALAALYAVVGFEDARRRLRARARGLTVVPGRRASGPPASGR</sequence>
<dbReference type="AlphaFoldDB" id="A0A538UEH6"/>
<accession>A0A538UEH6</accession>
<dbReference type="InterPro" id="IPR050297">
    <property type="entry name" value="LipidA_mod_glycosyltrf_83"/>
</dbReference>
<evidence type="ECO:0000313" key="11">
    <source>
        <dbReference type="Proteomes" id="UP000319771"/>
    </source>
</evidence>
<reference evidence="10 11" key="1">
    <citation type="journal article" date="2019" name="Nat. Microbiol.">
        <title>Mediterranean grassland soil C-N compound turnover is dependent on rainfall and depth, and is mediated by genomically divergent microorganisms.</title>
        <authorList>
            <person name="Diamond S."/>
            <person name="Andeer P.F."/>
            <person name="Li Z."/>
            <person name="Crits-Christoph A."/>
            <person name="Burstein D."/>
            <person name="Anantharaman K."/>
            <person name="Lane K.R."/>
            <person name="Thomas B.C."/>
            <person name="Pan C."/>
            <person name="Northen T.R."/>
            <person name="Banfield J.F."/>
        </authorList>
    </citation>
    <scope>NUCLEOTIDE SEQUENCE [LARGE SCALE GENOMIC DNA]</scope>
    <source>
        <strain evidence="10">WS_11</strain>
    </source>
</reference>
<comment type="caution">
    <text evidence="10">The sequence shown here is derived from an EMBL/GenBank/DDBJ whole genome shotgun (WGS) entry which is preliminary data.</text>
</comment>
<evidence type="ECO:0000256" key="5">
    <source>
        <dbReference type="ARBA" id="ARBA00022692"/>
    </source>
</evidence>
<feature type="transmembrane region" description="Helical" evidence="8">
    <location>
        <begin position="184"/>
        <end position="209"/>
    </location>
</feature>
<feature type="transmembrane region" description="Helical" evidence="8">
    <location>
        <begin position="156"/>
        <end position="172"/>
    </location>
</feature>
<proteinExistence type="predicted"/>
<feature type="transmembrane region" description="Helical" evidence="8">
    <location>
        <begin position="20"/>
        <end position="40"/>
    </location>
</feature>
<evidence type="ECO:0000313" key="10">
    <source>
        <dbReference type="EMBL" id="TMQ74280.1"/>
    </source>
</evidence>
<comment type="subcellular location">
    <subcellularLocation>
        <location evidence="1">Cell membrane</location>
        <topology evidence="1">Multi-pass membrane protein</topology>
    </subcellularLocation>
</comment>
<dbReference type="GO" id="GO:0016763">
    <property type="term" value="F:pentosyltransferase activity"/>
    <property type="evidence" value="ECO:0007669"/>
    <property type="project" value="TreeGrafter"/>
</dbReference>
<organism evidence="10 11">
    <name type="scientific">Eiseniibacteriota bacterium</name>
    <dbReference type="NCBI Taxonomy" id="2212470"/>
    <lineage>
        <taxon>Bacteria</taxon>
        <taxon>Candidatus Eiseniibacteriota</taxon>
    </lineage>
</organism>
<evidence type="ECO:0000256" key="7">
    <source>
        <dbReference type="ARBA" id="ARBA00023136"/>
    </source>
</evidence>
<feature type="transmembrane region" description="Helical" evidence="8">
    <location>
        <begin position="101"/>
        <end position="121"/>
    </location>
</feature>
<keyword evidence="2" id="KW-1003">Cell membrane</keyword>
<evidence type="ECO:0000256" key="3">
    <source>
        <dbReference type="ARBA" id="ARBA00022676"/>
    </source>
</evidence>
<gene>
    <name evidence="10" type="ORF">E6K81_00400</name>
</gene>
<name>A0A538UEH6_UNCEI</name>
<feature type="transmembrane region" description="Helical" evidence="8">
    <location>
        <begin position="248"/>
        <end position="267"/>
    </location>
</feature>
<dbReference type="GO" id="GO:0009103">
    <property type="term" value="P:lipopolysaccharide biosynthetic process"/>
    <property type="evidence" value="ECO:0007669"/>
    <property type="project" value="UniProtKB-ARBA"/>
</dbReference>
<dbReference type="InterPro" id="IPR038731">
    <property type="entry name" value="RgtA/B/C-like"/>
</dbReference>
<keyword evidence="3" id="KW-0328">Glycosyltransferase</keyword>
<evidence type="ECO:0000259" key="9">
    <source>
        <dbReference type="Pfam" id="PF13231"/>
    </source>
</evidence>
<feature type="transmembrane region" description="Helical" evidence="8">
    <location>
        <begin position="221"/>
        <end position="241"/>
    </location>
</feature>
<evidence type="ECO:0000256" key="8">
    <source>
        <dbReference type="SAM" id="Phobius"/>
    </source>
</evidence>
<feature type="transmembrane region" description="Helical" evidence="8">
    <location>
        <begin position="273"/>
        <end position="289"/>
    </location>
</feature>
<protein>
    <submittedName>
        <fullName evidence="10">Glycosyltransferase family 39 protein</fullName>
    </submittedName>
</protein>
<feature type="domain" description="Glycosyltransferase RgtA/B/C/D-like" evidence="9">
    <location>
        <begin position="81"/>
        <end position="203"/>
    </location>
</feature>
<dbReference type="Proteomes" id="UP000319771">
    <property type="component" value="Unassembled WGS sequence"/>
</dbReference>